<dbReference type="EMBL" id="BAABHK010000003">
    <property type="protein sequence ID" value="GAA4625288.1"/>
    <property type="molecule type" value="Genomic_DNA"/>
</dbReference>
<protein>
    <recommendedName>
        <fullName evidence="2">Nudix hydrolase domain-containing protein</fullName>
    </recommendedName>
</protein>
<dbReference type="Pfam" id="PF00293">
    <property type="entry name" value="NUDIX"/>
    <property type="match status" value="1"/>
</dbReference>
<feature type="domain" description="Nudix hydrolase" evidence="2">
    <location>
        <begin position="46"/>
        <end position="174"/>
    </location>
</feature>
<reference evidence="4" key="1">
    <citation type="journal article" date="2019" name="Int. J. Syst. Evol. Microbiol.">
        <title>The Global Catalogue of Microorganisms (GCM) 10K type strain sequencing project: providing services to taxonomists for standard genome sequencing and annotation.</title>
        <authorList>
            <consortium name="The Broad Institute Genomics Platform"/>
            <consortium name="The Broad Institute Genome Sequencing Center for Infectious Disease"/>
            <person name="Wu L."/>
            <person name="Ma J."/>
        </authorList>
    </citation>
    <scope>NUCLEOTIDE SEQUENCE [LARGE SCALE GENOMIC DNA]</scope>
    <source>
        <strain evidence="4">JCM 17939</strain>
    </source>
</reference>
<dbReference type="Gene3D" id="3.90.79.10">
    <property type="entry name" value="Nucleoside Triphosphate Pyrophosphohydrolase"/>
    <property type="match status" value="1"/>
</dbReference>
<dbReference type="CDD" id="cd04690">
    <property type="entry name" value="NUDIX_Hydrolase"/>
    <property type="match status" value="1"/>
</dbReference>
<gene>
    <name evidence="3" type="ORF">GCM10023196_028850</name>
</gene>
<evidence type="ECO:0000259" key="2">
    <source>
        <dbReference type="PROSITE" id="PS51462"/>
    </source>
</evidence>
<dbReference type="SUPFAM" id="SSF55811">
    <property type="entry name" value="Nudix"/>
    <property type="match status" value="1"/>
</dbReference>
<proteinExistence type="predicted"/>
<dbReference type="InterPro" id="IPR015797">
    <property type="entry name" value="NUDIX_hydrolase-like_dom_sf"/>
</dbReference>
<comment type="caution">
    <text evidence="3">The sequence shown here is derived from an EMBL/GenBank/DDBJ whole genome shotgun (WGS) entry which is preliminary data.</text>
</comment>
<keyword evidence="1" id="KW-0378">Hydrolase</keyword>
<accession>A0ABP8U9Q4</accession>
<organism evidence="3 4">
    <name type="scientific">Actinoallomurus vinaceus</name>
    <dbReference type="NCBI Taxonomy" id="1080074"/>
    <lineage>
        <taxon>Bacteria</taxon>
        <taxon>Bacillati</taxon>
        <taxon>Actinomycetota</taxon>
        <taxon>Actinomycetes</taxon>
        <taxon>Streptosporangiales</taxon>
        <taxon>Thermomonosporaceae</taxon>
        <taxon>Actinoallomurus</taxon>
    </lineage>
</organism>
<evidence type="ECO:0000313" key="4">
    <source>
        <dbReference type="Proteomes" id="UP001501442"/>
    </source>
</evidence>
<dbReference type="InterPro" id="IPR020084">
    <property type="entry name" value="NUDIX_hydrolase_CS"/>
</dbReference>
<dbReference type="InterPro" id="IPR000086">
    <property type="entry name" value="NUDIX_hydrolase_dom"/>
</dbReference>
<dbReference type="PROSITE" id="PS00893">
    <property type="entry name" value="NUDIX_BOX"/>
    <property type="match status" value="1"/>
</dbReference>
<dbReference type="RefSeq" id="WP_345431254.1">
    <property type="nucleotide sequence ID" value="NZ_BAABHK010000003.1"/>
</dbReference>
<name>A0ABP8U9Q4_9ACTN</name>
<keyword evidence="4" id="KW-1185">Reference proteome</keyword>
<evidence type="ECO:0000313" key="3">
    <source>
        <dbReference type="EMBL" id="GAA4625288.1"/>
    </source>
</evidence>
<evidence type="ECO:0000256" key="1">
    <source>
        <dbReference type="ARBA" id="ARBA00022801"/>
    </source>
</evidence>
<sequence length="177" mass="18970">MLDLLLPLGGGAAQAAATVRSVSGAEPTSVGCATIKAVREIGAEAMSVIDKVAWIRVEGGRVLSTRSRGKDAYYLPGGKRETGESDLQTLVREIEEELTVAIVPETVAHLGTYEAQAHGHPDGVKVRMTCYIGDYLGTLSPSSEIEEVVWLSYADRDRVSPVDQIIFDELRAAGRLT</sequence>
<dbReference type="Proteomes" id="UP001501442">
    <property type="component" value="Unassembled WGS sequence"/>
</dbReference>
<dbReference type="PROSITE" id="PS51462">
    <property type="entry name" value="NUDIX"/>
    <property type="match status" value="1"/>
</dbReference>